<keyword evidence="2" id="KW-0378">Hydrolase</keyword>
<dbReference type="Pfam" id="PF13365">
    <property type="entry name" value="Trypsin_2"/>
    <property type="match status" value="1"/>
</dbReference>
<comment type="caution">
    <text evidence="5">The sequence shown here is derived from an EMBL/GenBank/DDBJ whole genome shotgun (WGS) entry which is preliminary data.</text>
</comment>
<dbReference type="SUPFAM" id="SSF50494">
    <property type="entry name" value="Trypsin-like serine proteases"/>
    <property type="match status" value="1"/>
</dbReference>
<evidence type="ECO:0000256" key="3">
    <source>
        <dbReference type="ARBA" id="ARBA00022825"/>
    </source>
</evidence>
<dbReference type="Gene3D" id="2.40.10.120">
    <property type="match status" value="1"/>
</dbReference>
<sequence length="252" mass="27361">MQKKPSVRKPTAKRKQSAIKPSRRGRILDFVTIVERYKSAIVGIEVTQESPRTKSTLLPYGFPWDTLPSQEPQALNIGTGFVFDPRGYILTNEHVIHGATKVMVQMLGKQKPIAARVVGTNYEHDLAVLKVTLPKNISVLRLGHSKDVKVGEWVLAVGNPLGLDHSVTVGIVSAKERPMQIGDRSYPHLLQTDAAINRGNSGGPLINMRGEVIGINTAVSQSSQGIGFAIAIDVVRDALKAMMGNAYHEGGL</sequence>
<accession>A0A2U3DCS5</accession>
<dbReference type="GO" id="GO:0006508">
    <property type="term" value="P:proteolysis"/>
    <property type="evidence" value="ECO:0007669"/>
    <property type="project" value="UniProtKB-KW"/>
</dbReference>
<keyword evidence="3" id="KW-0720">Serine protease</keyword>
<evidence type="ECO:0000256" key="2">
    <source>
        <dbReference type="ARBA" id="ARBA00022801"/>
    </source>
</evidence>
<dbReference type="EMBL" id="MPDK01000001">
    <property type="protein sequence ID" value="PWI59045.1"/>
    <property type="molecule type" value="Genomic_DNA"/>
</dbReference>
<dbReference type="PRINTS" id="PR00834">
    <property type="entry name" value="PROTEASES2C"/>
</dbReference>
<name>A0A2U3DCS5_SULT2</name>
<keyword evidence="1" id="KW-0645">Protease</keyword>
<dbReference type="InterPro" id="IPR009003">
    <property type="entry name" value="Peptidase_S1_PA"/>
</dbReference>
<dbReference type="InterPro" id="IPR051201">
    <property type="entry name" value="Chloro_Bact_Ser_Proteases"/>
</dbReference>
<evidence type="ECO:0000256" key="4">
    <source>
        <dbReference type="SAM" id="MobiDB-lite"/>
    </source>
</evidence>
<dbReference type="GO" id="GO:0004252">
    <property type="term" value="F:serine-type endopeptidase activity"/>
    <property type="evidence" value="ECO:0007669"/>
    <property type="project" value="InterPro"/>
</dbReference>
<proteinExistence type="predicted"/>
<gene>
    <name evidence="5" type="ORF">BM613_00055</name>
</gene>
<feature type="region of interest" description="Disordered" evidence="4">
    <location>
        <begin position="1"/>
        <end position="21"/>
    </location>
</feature>
<keyword evidence="6" id="KW-1185">Reference proteome</keyword>
<evidence type="ECO:0000313" key="5">
    <source>
        <dbReference type="EMBL" id="PWI59045.1"/>
    </source>
</evidence>
<evidence type="ECO:0000256" key="1">
    <source>
        <dbReference type="ARBA" id="ARBA00022670"/>
    </source>
</evidence>
<reference evidence="5 6" key="1">
    <citation type="submission" date="2016-11" db="EMBL/GenBank/DDBJ databases">
        <title>Comparative genomics of Acidibacillus ferroxidans species.</title>
        <authorList>
            <person name="Oliveira G."/>
            <person name="Nunes G."/>
            <person name="Oliveira R."/>
            <person name="Araujo F."/>
            <person name="Salim A."/>
            <person name="Scholte L."/>
            <person name="Morais D."/>
            <person name="Nancucheo I."/>
            <person name="Johnson D.B."/>
            <person name="Grail B."/>
            <person name="Bittencourt J."/>
            <person name="Valadares R."/>
        </authorList>
    </citation>
    <scope>NUCLEOTIDE SEQUENCE [LARGE SCALE GENOMIC DNA]</scope>
    <source>
        <strain evidence="5 6">Y002</strain>
    </source>
</reference>
<dbReference type="RefSeq" id="WP_245926175.1">
    <property type="nucleotide sequence ID" value="NZ_MPDK01000001.1"/>
</dbReference>
<dbReference type="InterPro" id="IPR001940">
    <property type="entry name" value="Peptidase_S1C"/>
</dbReference>
<protein>
    <submittedName>
        <fullName evidence="5">Peptidase A2</fullName>
    </submittedName>
</protein>
<dbReference type="Proteomes" id="UP000245380">
    <property type="component" value="Unassembled WGS sequence"/>
</dbReference>
<dbReference type="PANTHER" id="PTHR43343">
    <property type="entry name" value="PEPTIDASE S12"/>
    <property type="match status" value="1"/>
</dbReference>
<dbReference type="AlphaFoldDB" id="A0A2U3DCS5"/>
<organism evidence="5 6">
    <name type="scientific">Sulfoacidibacillus thermotolerans</name>
    <name type="common">Acidibacillus sulfuroxidans</name>
    <dbReference type="NCBI Taxonomy" id="1765684"/>
    <lineage>
        <taxon>Bacteria</taxon>
        <taxon>Bacillati</taxon>
        <taxon>Bacillota</taxon>
        <taxon>Bacilli</taxon>
        <taxon>Bacillales</taxon>
        <taxon>Alicyclobacillaceae</taxon>
        <taxon>Sulfoacidibacillus</taxon>
    </lineage>
</organism>
<evidence type="ECO:0000313" key="6">
    <source>
        <dbReference type="Proteomes" id="UP000245380"/>
    </source>
</evidence>
<dbReference type="PANTHER" id="PTHR43343:SF3">
    <property type="entry name" value="PROTEASE DO-LIKE 8, CHLOROPLASTIC"/>
    <property type="match status" value="1"/>
</dbReference>